<evidence type="ECO:0000313" key="6">
    <source>
        <dbReference type="EMBL" id="OBR83372.1"/>
    </source>
</evidence>
<dbReference type="Gene3D" id="3.50.50.60">
    <property type="entry name" value="FAD/NAD(P)-binding domain"/>
    <property type="match status" value="1"/>
</dbReference>
<dbReference type="KEGG" id="kdj:28970636"/>
<feature type="domain" description="FAD-binding" evidence="5">
    <location>
        <begin position="109"/>
        <end position="178"/>
    </location>
</feature>
<dbReference type="SUPFAM" id="SSF51905">
    <property type="entry name" value="FAD/NAD(P)-binding domain"/>
    <property type="match status" value="1"/>
</dbReference>
<dbReference type="PANTHER" id="PTHR47178">
    <property type="entry name" value="MONOOXYGENASE, FAD-BINDING"/>
    <property type="match status" value="1"/>
</dbReference>
<dbReference type="VEuPathDB" id="FungiDB:I303_06937"/>
<dbReference type="GeneID" id="28970636"/>
<feature type="domain" description="FAD-binding" evidence="5">
    <location>
        <begin position="313"/>
        <end position="372"/>
    </location>
</feature>
<protein>
    <recommendedName>
        <fullName evidence="5">FAD-binding domain-containing protein</fullName>
    </recommendedName>
</protein>
<dbReference type="GO" id="GO:0004497">
    <property type="term" value="F:monooxygenase activity"/>
    <property type="evidence" value="ECO:0007669"/>
    <property type="project" value="UniProtKB-KW"/>
</dbReference>
<dbReference type="PANTHER" id="PTHR47178:SF6">
    <property type="entry name" value="FAD-BINDING DOMAIN-CONTAINING PROTEIN"/>
    <property type="match status" value="1"/>
</dbReference>
<evidence type="ECO:0000256" key="1">
    <source>
        <dbReference type="ARBA" id="ARBA00022630"/>
    </source>
</evidence>
<dbReference type="GO" id="GO:0071949">
    <property type="term" value="F:FAD binding"/>
    <property type="evidence" value="ECO:0007669"/>
    <property type="project" value="InterPro"/>
</dbReference>
<evidence type="ECO:0000256" key="4">
    <source>
        <dbReference type="ARBA" id="ARBA00023033"/>
    </source>
</evidence>
<keyword evidence="3" id="KW-0560">Oxidoreductase</keyword>
<gene>
    <name evidence="6" type="ORF">I303_06937</name>
</gene>
<proteinExistence type="predicted"/>
<dbReference type="Pfam" id="PF01494">
    <property type="entry name" value="FAD_binding_3"/>
    <property type="match status" value="2"/>
</dbReference>
<reference evidence="6" key="1">
    <citation type="submission" date="2013-07" db="EMBL/GenBank/DDBJ databases">
        <title>The Genome Sequence of Cryptococcus dejecticola CBS10117.</title>
        <authorList>
            <consortium name="The Broad Institute Genome Sequencing Platform"/>
            <person name="Cuomo C."/>
            <person name="Litvintseva A."/>
            <person name="Chen Y."/>
            <person name="Heitman J."/>
            <person name="Sun S."/>
            <person name="Springer D."/>
            <person name="Dromer F."/>
            <person name="Young S.K."/>
            <person name="Zeng Q."/>
            <person name="Gargeya S."/>
            <person name="Fitzgerald M."/>
            <person name="Abouelleil A."/>
            <person name="Alvarado L."/>
            <person name="Berlin A.M."/>
            <person name="Chapman S.B."/>
            <person name="Dewar J."/>
            <person name="Goldberg J."/>
            <person name="Griggs A."/>
            <person name="Gujja S."/>
            <person name="Hansen M."/>
            <person name="Howarth C."/>
            <person name="Imamovic A."/>
            <person name="Larimer J."/>
            <person name="McCowan C."/>
            <person name="Murphy C."/>
            <person name="Pearson M."/>
            <person name="Priest M."/>
            <person name="Roberts A."/>
            <person name="Saif S."/>
            <person name="Shea T."/>
            <person name="Sykes S."/>
            <person name="Wortman J."/>
            <person name="Nusbaum C."/>
            <person name="Birren B."/>
        </authorList>
    </citation>
    <scope>NUCLEOTIDE SEQUENCE [LARGE SCALE GENOMIC DNA]</scope>
    <source>
        <strain evidence="6">CBS 10117</strain>
    </source>
</reference>
<evidence type="ECO:0000256" key="2">
    <source>
        <dbReference type="ARBA" id="ARBA00022827"/>
    </source>
</evidence>
<dbReference type="OrthoDB" id="47494at2759"/>
<dbReference type="EMBL" id="KI894034">
    <property type="protein sequence ID" value="OBR83372.1"/>
    <property type="molecule type" value="Genomic_DNA"/>
</dbReference>
<organism evidence="6">
    <name type="scientific">Kwoniella dejecticola CBS 10117</name>
    <dbReference type="NCBI Taxonomy" id="1296121"/>
    <lineage>
        <taxon>Eukaryota</taxon>
        <taxon>Fungi</taxon>
        <taxon>Dikarya</taxon>
        <taxon>Basidiomycota</taxon>
        <taxon>Agaricomycotina</taxon>
        <taxon>Tremellomycetes</taxon>
        <taxon>Tremellales</taxon>
        <taxon>Cryptococcaceae</taxon>
        <taxon>Kwoniella</taxon>
    </lineage>
</organism>
<name>A0A1A5ZZZ4_9TREE</name>
<keyword evidence="1" id="KW-0285">Flavoprotein</keyword>
<sequence length="439" mass="48210">MSVNSTDEQQSPHAKIIIVGAGMAKTQGWAPGNLQIMVYEHRPQDAVSMANRYPVQLSSDARTALQRILTPVGFNNLVGESNYDIVHEGVNILNSDLAHLFSNRKHENEQPQWANMNVLREVLSEGLKITWCKRVVRVREVQQKVEVVFEDGSTELADFVIGADGMNSTIRSQLHPSLSPPHSLPYVFVQFKLATSPSKIPTAFQQDGMNLVLGNSSNSTQIIVFSGRPLPPLDPKTALKMSEEGPFAEPDDTVKAVQKQLDDPKSGFVLARMTIPTRLAEGWEDYNEGSWIDRILTILRHDGTNEAMIKMIEDDLVPATTHASLMFSDEAGKAVPFREGRIVLVGDAMHVVPPTSANGIAAAILDAQGISETLLTSSEFGGPGGPLQALLPQNHYASKTRSEAYLKESLHLLEVSNQSGIQGSLHRGMLRSMDWFKTL</sequence>
<dbReference type="InterPro" id="IPR036188">
    <property type="entry name" value="FAD/NAD-bd_sf"/>
</dbReference>
<accession>A0A1A5ZZZ4</accession>
<dbReference type="STRING" id="1296121.A0A1A5ZZZ4"/>
<evidence type="ECO:0000256" key="3">
    <source>
        <dbReference type="ARBA" id="ARBA00023002"/>
    </source>
</evidence>
<dbReference type="RefSeq" id="XP_018261214.2">
    <property type="nucleotide sequence ID" value="XM_018410211.2"/>
</dbReference>
<evidence type="ECO:0000259" key="5">
    <source>
        <dbReference type="Pfam" id="PF01494"/>
    </source>
</evidence>
<keyword evidence="2" id="KW-0274">FAD</keyword>
<keyword evidence="4" id="KW-0503">Monooxygenase</keyword>
<dbReference type="InterPro" id="IPR002938">
    <property type="entry name" value="FAD-bd"/>
</dbReference>
<dbReference type="AlphaFoldDB" id="A0A1A5ZZZ4"/>